<gene>
    <name evidence="2" type="ORF">PEPS_17290</name>
</gene>
<keyword evidence="1" id="KW-0472">Membrane</keyword>
<feature type="transmembrane region" description="Helical" evidence="1">
    <location>
        <begin position="46"/>
        <end position="68"/>
    </location>
</feature>
<organism evidence="2 3">
    <name type="scientific">Persicobacter psychrovividus</name>
    <dbReference type="NCBI Taxonomy" id="387638"/>
    <lineage>
        <taxon>Bacteria</taxon>
        <taxon>Pseudomonadati</taxon>
        <taxon>Bacteroidota</taxon>
        <taxon>Cytophagia</taxon>
        <taxon>Cytophagales</taxon>
        <taxon>Persicobacteraceae</taxon>
        <taxon>Persicobacter</taxon>
    </lineage>
</organism>
<sequence length="156" mass="17291">MQRQVIYLTNGYMSPRARFLLLAILGAAFVAVSILSLIFMSDKDGIFIAFMSMLLVAGGIMLADAYLLRPGSRSMPRYEVDDDQILIINDEISGRDTIYASDIKQIHLASFEVIVDFFEQDRLIISIATEDAEVSKEVKSAIFTFASENNIPVIGG</sequence>
<dbReference type="Proteomes" id="UP001354989">
    <property type="component" value="Chromosome"/>
</dbReference>
<keyword evidence="1" id="KW-0812">Transmembrane</keyword>
<accession>A0ABN6L8J3</accession>
<proteinExistence type="predicted"/>
<keyword evidence="3" id="KW-1185">Reference proteome</keyword>
<evidence type="ECO:0008006" key="4">
    <source>
        <dbReference type="Google" id="ProtNLM"/>
    </source>
</evidence>
<name>A0ABN6L8J3_9BACT</name>
<keyword evidence="1" id="KW-1133">Transmembrane helix</keyword>
<evidence type="ECO:0000313" key="3">
    <source>
        <dbReference type="Proteomes" id="UP001354989"/>
    </source>
</evidence>
<evidence type="ECO:0000256" key="1">
    <source>
        <dbReference type="SAM" id="Phobius"/>
    </source>
</evidence>
<feature type="transmembrane region" description="Helical" evidence="1">
    <location>
        <begin position="20"/>
        <end position="40"/>
    </location>
</feature>
<dbReference type="EMBL" id="AP025292">
    <property type="protein sequence ID" value="BDC99448.1"/>
    <property type="molecule type" value="Genomic_DNA"/>
</dbReference>
<protein>
    <recommendedName>
        <fullName evidence="4">YcxB-like protein domain-containing protein</fullName>
    </recommendedName>
</protein>
<dbReference type="RefSeq" id="WP_338396798.1">
    <property type="nucleotide sequence ID" value="NZ_AP025292.1"/>
</dbReference>
<evidence type="ECO:0000313" key="2">
    <source>
        <dbReference type="EMBL" id="BDC99448.1"/>
    </source>
</evidence>
<reference evidence="2 3" key="1">
    <citation type="submission" date="2021-12" db="EMBL/GenBank/DDBJ databases">
        <title>Genome sequencing of bacteria with rrn-lacking chromosome and rrn-plasmid.</title>
        <authorList>
            <person name="Anda M."/>
            <person name="Iwasaki W."/>
        </authorList>
    </citation>
    <scope>NUCLEOTIDE SEQUENCE [LARGE SCALE GENOMIC DNA]</scope>
    <source>
        <strain evidence="2 3">NBRC 101262</strain>
    </source>
</reference>